<proteinExistence type="predicted"/>
<dbReference type="CDD" id="cd22191">
    <property type="entry name" value="DPBB_RlpA_EXP_N-like"/>
    <property type="match status" value="1"/>
</dbReference>
<evidence type="ECO:0000256" key="1">
    <source>
        <dbReference type="SAM" id="MobiDB-lite"/>
    </source>
</evidence>
<protein>
    <submittedName>
        <fullName evidence="3">Uncharacterized protein</fullName>
    </submittedName>
</protein>
<feature type="signal peptide" evidence="2">
    <location>
        <begin position="1"/>
        <end position="22"/>
    </location>
</feature>
<dbReference type="RefSeq" id="XP_041690484.1">
    <property type="nucleotide sequence ID" value="XM_041825066.1"/>
</dbReference>
<evidence type="ECO:0000256" key="2">
    <source>
        <dbReference type="SAM" id="SignalP"/>
    </source>
</evidence>
<dbReference type="Proteomes" id="UP000184255">
    <property type="component" value="Unassembled WGS sequence"/>
</dbReference>
<dbReference type="GeneID" id="65093627"/>
<keyword evidence="4" id="KW-1185">Reference proteome</keyword>
<dbReference type="VEuPathDB" id="FungiDB:FMAN_14380"/>
<reference evidence="4" key="1">
    <citation type="journal article" date="2016" name="Genome Biol. Evol.">
        <title>Comparative 'omics' of the Fusarium fujikuroi species complex highlights differences in genetic potential and metabolite synthesis.</title>
        <authorList>
            <person name="Niehaus E.-M."/>
            <person name="Muensterkoetter M."/>
            <person name="Proctor R.H."/>
            <person name="Brown D.W."/>
            <person name="Sharon A."/>
            <person name="Idan Y."/>
            <person name="Oren-Young L."/>
            <person name="Sieber C.M."/>
            <person name="Novak O."/>
            <person name="Pencik A."/>
            <person name="Tarkowska D."/>
            <person name="Hromadova K."/>
            <person name="Freeman S."/>
            <person name="Maymon M."/>
            <person name="Elazar M."/>
            <person name="Youssef S.A."/>
            <person name="El-Shabrawy E.S.M."/>
            <person name="Shalaby A.B.A."/>
            <person name="Houterman P."/>
            <person name="Brock N.L."/>
            <person name="Burkhardt I."/>
            <person name="Tsavkelova E.A."/>
            <person name="Dickschat J.S."/>
            <person name="Galuszka P."/>
            <person name="Gueldener U."/>
            <person name="Tudzynski B."/>
        </authorList>
    </citation>
    <scope>NUCLEOTIDE SEQUENCE [LARGE SCALE GENOMIC DNA]</scope>
    <source>
        <strain evidence="4">MRC7560</strain>
    </source>
</reference>
<dbReference type="EMBL" id="FCQH01000020">
    <property type="protein sequence ID" value="CVL07472.1"/>
    <property type="molecule type" value="Genomic_DNA"/>
</dbReference>
<evidence type="ECO:0000313" key="3">
    <source>
        <dbReference type="EMBL" id="CVL07472.1"/>
    </source>
</evidence>
<comment type="caution">
    <text evidence="3">The sequence shown here is derived from an EMBL/GenBank/DDBJ whole genome shotgun (WGS) entry which is preliminary data.</text>
</comment>
<dbReference type="InterPro" id="IPR036908">
    <property type="entry name" value="RlpA-like_sf"/>
</dbReference>
<keyword evidence="2" id="KW-0732">Signal</keyword>
<evidence type="ECO:0000313" key="4">
    <source>
        <dbReference type="Proteomes" id="UP000184255"/>
    </source>
</evidence>
<feature type="compositionally biased region" description="Low complexity" evidence="1">
    <location>
        <begin position="68"/>
        <end position="90"/>
    </location>
</feature>
<accession>A0A1L7UE56</accession>
<dbReference type="AlphaFoldDB" id="A0A1L7UE56"/>
<gene>
    <name evidence="3" type="ORF">FMAN_14380</name>
</gene>
<organism evidence="3 4">
    <name type="scientific">Fusarium mangiferae</name>
    <name type="common">Mango malformation disease fungus</name>
    <dbReference type="NCBI Taxonomy" id="192010"/>
    <lineage>
        <taxon>Eukaryota</taxon>
        <taxon>Fungi</taxon>
        <taxon>Dikarya</taxon>
        <taxon>Ascomycota</taxon>
        <taxon>Pezizomycotina</taxon>
        <taxon>Sordariomycetes</taxon>
        <taxon>Hypocreomycetidae</taxon>
        <taxon>Hypocreales</taxon>
        <taxon>Nectriaceae</taxon>
        <taxon>Fusarium</taxon>
        <taxon>Fusarium fujikuroi species complex</taxon>
    </lineage>
</organism>
<feature type="chain" id="PRO_5012137383" evidence="2">
    <location>
        <begin position="23"/>
        <end position="192"/>
    </location>
</feature>
<feature type="region of interest" description="Disordered" evidence="1">
    <location>
        <begin position="58"/>
        <end position="98"/>
    </location>
</feature>
<dbReference type="Gene3D" id="2.40.40.10">
    <property type="entry name" value="RlpA-like domain"/>
    <property type="match status" value="1"/>
</dbReference>
<sequence>MYVSKVSAALLCLAVGVSDVAAGPCKPESSQTLTGSSLGATSSVLDVASTSTSIVSSAETTHVRPDNELSSTVSLGSSSVESSRKPPSTSTAPGNEQPKIFTGFATWVDQNGAMGDCGWVSQNTDFAIALDYRKYDRSMCGQKIRVTATSGRRIGLLSTSPLSTLVFPVGNETHWICRRLRSRIFGHWRIRC</sequence>
<name>A0A1L7UE56_FUSMA</name>